<dbReference type="EMBL" id="JBHMEY010000009">
    <property type="protein sequence ID" value="MFB9095687.1"/>
    <property type="molecule type" value="Genomic_DNA"/>
</dbReference>
<gene>
    <name evidence="4" type="ORF">ACFFVF_04115</name>
</gene>
<evidence type="ECO:0000256" key="2">
    <source>
        <dbReference type="SAM" id="SignalP"/>
    </source>
</evidence>
<feature type="signal peptide" evidence="2">
    <location>
        <begin position="1"/>
        <end position="20"/>
    </location>
</feature>
<keyword evidence="5" id="KW-1185">Reference proteome</keyword>
<feature type="domain" description="Secretion system C-terminal sorting" evidence="3">
    <location>
        <begin position="492"/>
        <end position="556"/>
    </location>
</feature>
<dbReference type="Pfam" id="PF18962">
    <property type="entry name" value="Por_Secre_tail"/>
    <property type="match status" value="1"/>
</dbReference>
<feature type="chain" id="PRO_5046948245" evidence="2">
    <location>
        <begin position="21"/>
        <end position="558"/>
    </location>
</feature>
<evidence type="ECO:0000313" key="4">
    <source>
        <dbReference type="EMBL" id="MFB9095687.1"/>
    </source>
</evidence>
<name>A0ABV5GK68_9FLAO</name>
<dbReference type="RefSeq" id="WP_236455035.1">
    <property type="nucleotide sequence ID" value="NZ_CBCSGE010000004.1"/>
</dbReference>
<evidence type="ECO:0000259" key="3">
    <source>
        <dbReference type="Pfam" id="PF18962"/>
    </source>
</evidence>
<evidence type="ECO:0000313" key="5">
    <source>
        <dbReference type="Proteomes" id="UP001589607"/>
    </source>
</evidence>
<dbReference type="Proteomes" id="UP001589607">
    <property type="component" value="Unassembled WGS sequence"/>
</dbReference>
<proteinExistence type="predicted"/>
<sequence length="558" mass="61512">MNKKIYILIAFFWLSQLSIAQYQFTQVAEINAGSDGSNPRYFMEYNGELYFNASTSFQQRLYKTSGSGATLVADINGNGVGYNPKPLKVINNKLLFLASSQAHGGELFITDGTASGTEVLLDIYPGTNGSSLNYDYLDFYGELNGELYFWAREVSGPYSLWKTDGTSSGTVKILDPAFSGGPNYMTTYNGKIYFAAYSAPGENPELYVTDGTASGTGLFLEINPSTASNLSSGSNPNDLFVYDGYLFFSADDGTNGRELWRTNGTAVGTTMVADIFPNTLNPSFGKGSNPGDFIEFNNELYFTARGYDAGLNQVTGNELYKYSIADGWNRVKDFYPGNLNNGIGSNNPFFILNNELYVAAQDGTAGSNQYEIWKTDGTESGTIKVVNASTLNNESPNFSLQDKKFTVLNNKLIFEHNIQQIWVTDGTNAGTQELTNTGVTNVPIGVSAFQPIVFNDEIYFGGNYPTQGVELWKLADTTLSIEDFSTNEKISVYPNPTKDYVNIDIKNKDFITEIYDLSGKLLVTTSDSKIDMNKFNNGIYLLKIITVNETMFQKIIKH</sequence>
<dbReference type="InterPro" id="IPR026444">
    <property type="entry name" value="Secre_tail"/>
</dbReference>
<evidence type="ECO:0000256" key="1">
    <source>
        <dbReference type="ARBA" id="ARBA00022729"/>
    </source>
</evidence>
<keyword evidence="1 2" id="KW-0732">Signal</keyword>
<accession>A0ABV5GK68</accession>
<dbReference type="NCBIfam" id="TIGR04183">
    <property type="entry name" value="Por_Secre_tail"/>
    <property type="match status" value="1"/>
</dbReference>
<protein>
    <submittedName>
        <fullName evidence="4">T9SS type A sorting domain-containing protein</fullName>
    </submittedName>
</protein>
<reference evidence="4 5" key="1">
    <citation type="submission" date="2024-09" db="EMBL/GenBank/DDBJ databases">
        <authorList>
            <person name="Sun Q."/>
            <person name="Mori K."/>
        </authorList>
    </citation>
    <scope>NUCLEOTIDE SEQUENCE [LARGE SCALE GENOMIC DNA]</scope>
    <source>
        <strain evidence="4 5">CECT 7955</strain>
    </source>
</reference>
<comment type="caution">
    <text evidence="4">The sequence shown here is derived from an EMBL/GenBank/DDBJ whole genome shotgun (WGS) entry which is preliminary data.</text>
</comment>
<organism evidence="4 5">
    <name type="scientific">Flavobacterium jumunjinense</name>
    <dbReference type="NCBI Taxonomy" id="998845"/>
    <lineage>
        <taxon>Bacteria</taxon>
        <taxon>Pseudomonadati</taxon>
        <taxon>Bacteroidota</taxon>
        <taxon>Flavobacteriia</taxon>
        <taxon>Flavobacteriales</taxon>
        <taxon>Flavobacteriaceae</taxon>
        <taxon>Flavobacterium</taxon>
    </lineage>
</organism>